<name>A0A9X2L9J1_9PROT</name>
<dbReference type="AlphaFoldDB" id="A0A9X2L9J1"/>
<evidence type="ECO:0000313" key="3">
    <source>
        <dbReference type="EMBL" id="MCQ8185456.1"/>
    </source>
</evidence>
<organism evidence="3 4">
    <name type="scientific">Parvularcula maris</name>
    <dbReference type="NCBI Taxonomy" id="2965077"/>
    <lineage>
        <taxon>Bacteria</taxon>
        <taxon>Pseudomonadati</taxon>
        <taxon>Pseudomonadota</taxon>
        <taxon>Alphaproteobacteria</taxon>
        <taxon>Parvularculales</taxon>
        <taxon>Parvularculaceae</taxon>
        <taxon>Parvularcula</taxon>
    </lineage>
</organism>
<dbReference type="InterPro" id="IPR036514">
    <property type="entry name" value="SGNH_hydro_sf"/>
</dbReference>
<dbReference type="Gene3D" id="3.40.50.1110">
    <property type="entry name" value="SGNH hydrolase"/>
    <property type="match status" value="1"/>
</dbReference>
<dbReference type="PANTHER" id="PTHR31988">
    <property type="entry name" value="ESTERASE, PUTATIVE (DUF303)-RELATED"/>
    <property type="match status" value="1"/>
</dbReference>
<dbReference type="Proteomes" id="UP001142610">
    <property type="component" value="Unassembled WGS sequence"/>
</dbReference>
<evidence type="ECO:0000313" key="4">
    <source>
        <dbReference type="Proteomes" id="UP001142610"/>
    </source>
</evidence>
<sequence length="312" mass="32902">MSRATRRSAAWWLPLAALVSSCTQGEEPEPKGEEESYRLYLLAGQSNMEGYGDVAELPEGLRGPVEGAVIYHLASTPDDEPSEAGAEWRELRLGFGSVYPPEGVTEQFGPELSFGRAVVSGGPVALIKYARGGTAIMPGVSGYGSWDPAYGEGEGVNQFDHALAVLEAARAADDVDGDGRAERLVPSGIVWMQGEADAFGSAEAAAAYQANLDRLIEGLREAMGRANLPVVIGRIVDSRPPGGEPVMAYAAEVQAAQARWAEADPCASLVTALPQKTELGDGWHYGAEGQLNLGRAFAEALAALEERCPPAE</sequence>
<dbReference type="GO" id="GO:0016788">
    <property type="term" value="F:hydrolase activity, acting on ester bonds"/>
    <property type="evidence" value="ECO:0007669"/>
    <property type="project" value="UniProtKB-ARBA"/>
</dbReference>
<keyword evidence="1" id="KW-0378">Hydrolase</keyword>
<feature type="domain" description="Sialate O-acetylesterase" evidence="2">
    <location>
        <begin position="38"/>
        <end position="301"/>
    </location>
</feature>
<dbReference type="EMBL" id="JANIBC010000005">
    <property type="protein sequence ID" value="MCQ8185456.1"/>
    <property type="molecule type" value="Genomic_DNA"/>
</dbReference>
<dbReference type="Pfam" id="PF03629">
    <property type="entry name" value="SASA"/>
    <property type="match status" value="1"/>
</dbReference>
<evidence type="ECO:0000259" key="2">
    <source>
        <dbReference type="Pfam" id="PF03629"/>
    </source>
</evidence>
<reference evidence="3" key="1">
    <citation type="submission" date="2022-07" db="EMBL/GenBank/DDBJ databases">
        <title>Parvularcula maris sp. nov., an algicidal bacterium isolated from seawater.</title>
        <authorList>
            <person name="Li F."/>
        </authorList>
    </citation>
    <scope>NUCLEOTIDE SEQUENCE</scope>
    <source>
        <strain evidence="3">BGMRC 0090</strain>
    </source>
</reference>
<accession>A0A9X2L9J1</accession>
<protein>
    <submittedName>
        <fullName evidence="3">Sialate O-acetylesterase</fullName>
    </submittedName>
</protein>
<dbReference type="InterPro" id="IPR005181">
    <property type="entry name" value="SASA"/>
</dbReference>
<comment type="caution">
    <text evidence="3">The sequence shown here is derived from an EMBL/GenBank/DDBJ whole genome shotgun (WGS) entry which is preliminary data.</text>
</comment>
<dbReference type="PROSITE" id="PS51257">
    <property type="entry name" value="PROKAR_LIPOPROTEIN"/>
    <property type="match status" value="1"/>
</dbReference>
<gene>
    <name evidence="3" type="ORF">NOG11_08615</name>
</gene>
<evidence type="ECO:0000256" key="1">
    <source>
        <dbReference type="ARBA" id="ARBA00022801"/>
    </source>
</evidence>
<dbReference type="RefSeq" id="WP_256619342.1">
    <property type="nucleotide sequence ID" value="NZ_JANIBC010000005.1"/>
</dbReference>
<dbReference type="PANTHER" id="PTHR31988:SF19">
    <property type="entry name" value="9-O-ACETYL-N-ACETYLNEURAMINIC ACID DEACETYLASE-RELATED"/>
    <property type="match status" value="1"/>
</dbReference>
<keyword evidence="4" id="KW-1185">Reference proteome</keyword>
<dbReference type="InterPro" id="IPR052940">
    <property type="entry name" value="Carb_Esterase_6"/>
</dbReference>
<proteinExistence type="predicted"/>
<dbReference type="SUPFAM" id="SSF52266">
    <property type="entry name" value="SGNH hydrolase"/>
    <property type="match status" value="1"/>
</dbReference>